<dbReference type="KEGG" id="tml:GSTUM_00011660001"/>
<keyword evidence="2" id="KW-1133">Transmembrane helix</keyword>
<accession>D5GP37</accession>
<proteinExistence type="predicted"/>
<gene>
    <name evidence="3" type="ORF">GSTUM_00011660001</name>
</gene>
<feature type="transmembrane region" description="Helical" evidence="2">
    <location>
        <begin position="26"/>
        <end position="45"/>
    </location>
</feature>
<dbReference type="EMBL" id="FN430372">
    <property type="protein sequence ID" value="CAZ86280.1"/>
    <property type="molecule type" value="Genomic_DNA"/>
</dbReference>
<sequence length="273" mass="28774">MTQNSVQGGSNASAGHANHGKKSSDTAWLVVSIAVTVPSALYLLYSSPAKKSDYHASGHHSSTSTLEDKGGALSGGETANSQMDHAAESVSLAAEDTREQANERLGEIGEKAGELYGGAKDRAETSIMSATDKTAYVKEEAGEVPEPTTEGSKNRTHEDDKGSQEVSGKPDQDGEKDLDDSRGREGADTPKEPVDERRKAEKTDGDSKSSETLSNLKKKQNPSKTPSQVDPPATGMKDAPSTDKRSGKQEGSDNGDAPHAVRTCPQPDVTCLY</sequence>
<name>D5GP37_TUBMM</name>
<feature type="compositionally biased region" description="Polar residues" evidence="1">
    <location>
        <begin position="1"/>
        <end position="13"/>
    </location>
</feature>
<dbReference type="HOGENOM" id="CLU_1020111_0_0_1"/>
<dbReference type="AlphaFoldDB" id="D5GP37"/>
<dbReference type="RefSeq" id="XP_002842089.1">
    <property type="nucleotide sequence ID" value="XM_002842043.1"/>
</dbReference>
<feature type="compositionally biased region" description="Basic and acidic residues" evidence="1">
    <location>
        <begin position="95"/>
        <end position="124"/>
    </location>
</feature>
<keyword evidence="4" id="KW-1185">Reference proteome</keyword>
<protein>
    <submittedName>
        <fullName evidence="3">(Perigord truffle) hypothetical protein</fullName>
    </submittedName>
</protein>
<organism evidence="3 4">
    <name type="scientific">Tuber melanosporum (strain Mel28)</name>
    <name type="common">Perigord black truffle</name>
    <dbReference type="NCBI Taxonomy" id="656061"/>
    <lineage>
        <taxon>Eukaryota</taxon>
        <taxon>Fungi</taxon>
        <taxon>Dikarya</taxon>
        <taxon>Ascomycota</taxon>
        <taxon>Pezizomycotina</taxon>
        <taxon>Pezizomycetes</taxon>
        <taxon>Pezizales</taxon>
        <taxon>Tuberaceae</taxon>
        <taxon>Tuber</taxon>
    </lineage>
</organism>
<evidence type="ECO:0000256" key="2">
    <source>
        <dbReference type="SAM" id="Phobius"/>
    </source>
</evidence>
<keyword evidence="2" id="KW-0472">Membrane</keyword>
<evidence type="ECO:0000313" key="4">
    <source>
        <dbReference type="Proteomes" id="UP000006911"/>
    </source>
</evidence>
<dbReference type="GeneID" id="9186519"/>
<feature type="compositionally biased region" description="Basic and acidic residues" evidence="1">
    <location>
        <begin position="240"/>
        <end position="251"/>
    </location>
</feature>
<dbReference type="InParanoid" id="D5GP37"/>
<dbReference type="Proteomes" id="UP000006911">
    <property type="component" value="Unassembled WGS sequence"/>
</dbReference>
<feature type="region of interest" description="Disordered" evidence="1">
    <location>
        <begin position="1"/>
        <end position="21"/>
    </location>
</feature>
<keyword evidence="2" id="KW-0812">Transmembrane</keyword>
<feature type="compositionally biased region" description="Basic and acidic residues" evidence="1">
    <location>
        <begin position="152"/>
        <end position="209"/>
    </location>
</feature>
<dbReference type="STRING" id="656061.D5GP37"/>
<evidence type="ECO:0000313" key="3">
    <source>
        <dbReference type="EMBL" id="CAZ86280.1"/>
    </source>
</evidence>
<reference evidence="3 4" key="1">
    <citation type="journal article" date="2010" name="Nature">
        <title>Perigord black truffle genome uncovers evolutionary origins and mechanisms of symbiosis.</title>
        <authorList>
            <person name="Martin F."/>
            <person name="Kohler A."/>
            <person name="Murat C."/>
            <person name="Balestrini R."/>
            <person name="Coutinho P.M."/>
            <person name="Jaillon O."/>
            <person name="Montanini B."/>
            <person name="Morin E."/>
            <person name="Noel B."/>
            <person name="Percudani R."/>
            <person name="Porcel B."/>
            <person name="Rubini A."/>
            <person name="Amicucci A."/>
            <person name="Amselem J."/>
            <person name="Anthouard V."/>
            <person name="Arcioni S."/>
            <person name="Artiguenave F."/>
            <person name="Aury J.M."/>
            <person name="Ballario P."/>
            <person name="Bolchi A."/>
            <person name="Brenna A."/>
            <person name="Brun A."/>
            <person name="Buee M."/>
            <person name="Cantarel B."/>
            <person name="Chevalier G."/>
            <person name="Couloux A."/>
            <person name="Da Silva C."/>
            <person name="Denoeud F."/>
            <person name="Duplessis S."/>
            <person name="Ghignone S."/>
            <person name="Hilselberger B."/>
            <person name="Iotti M."/>
            <person name="Marcais B."/>
            <person name="Mello A."/>
            <person name="Miranda M."/>
            <person name="Pacioni G."/>
            <person name="Quesneville H."/>
            <person name="Riccioni C."/>
            <person name="Ruotolo R."/>
            <person name="Splivallo R."/>
            <person name="Stocchi V."/>
            <person name="Tisserant E."/>
            <person name="Viscomi A.R."/>
            <person name="Zambonelli A."/>
            <person name="Zampieri E."/>
            <person name="Henrissat B."/>
            <person name="Lebrun M.H."/>
            <person name="Paolocci F."/>
            <person name="Bonfante P."/>
            <person name="Ottonello S."/>
            <person name="Wincker P."/>
        </authorList>
    </citation>
    <scope>NUCLEOTIDE SEQUENCE [LARGE SCALE GENOMIC DNA]</scope>
    <source>
        <strain evidence="3 4">Mel28</strain>
    </source>
</reference>
<evidence type="ECO:0000256" key="1">
    <source>
        <dbReference type="SAM" id="MobiDB-lite"/>
    </source>
</evidence>
<feature type="region of interest" description="Disordered" evidence="1">
    <location>
        <begin position="52"/>
        <end position="273"/>
    </location>
</feature>